<evidence type="ECO:0000313" key="3">
    <source>
        <dbReference type="Proteomes" id="UP000315295"/>
    </source>
</evidence>
<gene>
    <name evidence="2" type="ORF">C1H46_044315</name>
</gene>
<accession>A0A540K7G3</accession>
<evidence type="ECO:0000313" key="2">
    <source>
        <dbReference type="EMBL" id="TQD70151.1"/>
    </source>
</evidence>
<protein>
    <submittedName>
        <fullName evidence="2">Uncharacterized protein</fullName>
    </submittedName>
</protein>
<keyword evidence="3" id="KW-1185">Reference proteome</keyword>
<sequence length="139" mass="15084">MAVVTASPERIEAPPQNPIKEPSPSSTPSRLSTADAPSEAEGSSSPLFSCLADTPDCSETCNSSPTADQSAASLKSEEYRQLFRLPPDEVQSISRSNSGHWTDLSFESKLILEKIGDWRKSKKKSNIFEAVLGEENLNL</sequence>
<dbReference type="EMBL" id="VIEB01001953">
    <property type="protein sequence ID" value="TQD70151.1"/>
    <property type="molecule type" value="Genomic_DNA"/>
</dbReference>
<dbReference type="Proteomes" id="UP000315295">
    <property type="component" value="Unassembled WGS sequence"/>
</dbReference>
<feature type="region of interest" description="Disordered" evidence="1">
    <location>
        <begin position="1"/>
        <end position="49"/>
    </location>
</feature>
<organism evidence="2 3">
    <name type="scientific">Malus baccata</name>
    <name type="common">Siberian crab apple</name>
    <name type="synonym">Pyrus baccata</name>
    <dbReference type="NCBI Taxonomy" id="106549"/>
    <lineage>
        <taxon>Eukaryota</taxon>
        <taxon>Viridiplantae</taxon>
        <taxon>Streptophyta</taxon>
        <taxon>Embryophyta</taxon>
        <taxon>Tracheophyta</taxon>
        <taxon>Spermatophyta</taxon>
        <taxon>Magnoliopsida</taxon>
        <taxon>eudicotyledons</taxon>
        <taxon>Gunneridae</taxon>
        <taxon>Pentapetalae</taxon>
        <taxon>rosids</taxon>
        <taxon>fabids</taxon>
        <taxon>Rosales</taxon>
        <taxon>Rosaceae</taxon>
        <taxon>Amygdaloideae</taxon>
        <taxon>Maleae</taxon>
        <taxon>Malus</taxon>
    </lineage>
</organism>
<dbReference type="STRING" id="106549.A0A540K7G3"/>
<name>A0A540K7G3_MALBA</name>
<dbReference type="AlphaFoldDB" id="A0A540K7G3"/>
<comment type="caution">
    <text evidence="2">The sequence shown here is derived from an EMBL/GenBank/DDBJ whole genome shotgun (WGS) entry which is preliminary data.</text>
</comment>
<evidence type="ECO:0000256" key="1">
    <source>
        <dbReference type="SAM" id="MobiDB-lite"/>
    </source>
</evidence>
<reference evidence="2 3" key="1">
    <citation type="journal article" date="2019" name="G3 (Bethesda)">
        <title>Sequencing of a Wild Apple (Malus baccata) Genome Unravels the Differences Between Cultivated and Wild Apple Species Regarding Disease Resistance and Cold Tolerance.</title>
        <authorList>
            <person name="Chen X."/>
        </authorList>
    </citation>
    <scope>NUCLEOTIDE SEQUENCE [LARGE SCALE GENOMIC DNA]</scope>
    <source>
        <strain evidence="3">cv. Shandingzi</strain>
        <tissue evidence="2">Leaves</tissue>
    </source>
</reference>
<proteinExistence type="predicted"/>